<dbReference type="InterPro" id="IPR004500">
    <property type="entry name" value="Pro-tRNA-synth_IIa_bac-type"/>
</dbReference>
<dbReference type="STRING" id="70996.SE18_21745"/>
<comment type="function">
    <text evidence="10">Catalyzes the attachment of proline to tRNA(Pro) in a two-step reaction: proline is first activated by ATP to form Pro-AMP and then transferred to the acceptor end of tRNA(Pro). As ProRS can inadvertently accommodate and process non-cognate amino acids such as alanine and cysteine, to avoid such errors it has two additional distinct editing activities against alanine. One activity is designated as 'pretransfer' editing and involves the tRNA(Pro)-independent hydrolysis of activated Ala-AMP. The other activity is designated 'posttransfer' editing and involves deacylation of mischarged Ala-tRNA(Pro). The misacylated Cys-tRNA(Pro) is not edited by ProRS.</text>
</comment>
<dbReference type="InterPro" id="IPR036621">
    <property type="entry name" value="Anticodon-bd_dom_sf"/>
</dbReference>
<comment type="catalytic activity">
    <reaction evidence="9 10">
        <text>tRNA(Pro) + L-proline + ATP = L-prolyl-tRNA(Pro) + AMP + diphosphate</text>
        <dbReference type="Rhea" id="RHEA:14305"/>
        <dbReference type="Rhea" id="RHEA-COMP:9700"/>
        <dbReference type="Rhea" id="RHEA-COMP:9702"/>
        <dbReference type="ChEBI" id="CHEBI:30616"/>
        <dbReference type="ChEBI" id="CHEBI:33019"/>
        <dbReference type="ChEBI" id="CHEBI:60039"/>
        <dbReference type="ChEBI" id="CHEBI:78442"/>
        <dbReference type="ChEBI" id="CHEBI:78532"/>
        <dbReference type="ChEBI" id="CHEBI:456215"/>
        <dbReference type="EC" id="6.1.1.15"/>
    </reaction>
</comment>
<dbReference type="InterPro" id="IPR050062">
    <property type="entry name" value="Pro-tRNA_synthetase"/>
</dbReference>
<dbReference type="PROSITE" id="PS50862">
    <property type="entry name" value="AA_TRNA_LIGASE_II"/>
    <property type="match status" value="1"/>
</dbReference>
<evidence type="ECO:0000256" key="10">
    <source>
        <dbReference type="HAMAP-Rule" id="MF_01569"/>
    </source>
</evidence>
<evidence type="ECO:0000313" key="12">
    <source>
        <dbReference type="EMBL" id="KPL81298.1"/>
    </source>
</evidence>
<dbReference type="EMBL" id="LGKP01000035">
    <property type="protein sequence ID" value="KPL81298.1"/>
    <property type="molecule type" value="Genomic_DNA"/>
</dbReference>
<dbReference type="PANTHER" id="PTHR42753">
    <property type="entry name" value="MITOCHONDRIAL RIBOSOME PROTEIN L39/PROLYL-TRNA LIGASE FAMILY MEMBER"/>
    <property type="match status" value="1"/>
</dbReference>
<dbReference type="InterPro" id="IPR002316">
    <property type="entry name" value="Pro-tRNA-ligase_IIa"/>
</dbReference>
<dbReference type="Pfam" id="PF03129">
    <property type="entry name" value="HGTP_anticodon"/>
    <property type="match status" value="1"/>
</dbReference>
<dbReference type="Gene3D" id="3.40.50.800">
    <property type="entry name" value="Anticodon-binding domain"/>
    <property type="match status" value="1"/>
</dbReference>
<gene>
    <name evidence="10" type="primary">proS</name>
    <name evidence="12" type="ORF">SE18_21745</name>
</gene>
<evidence type="ECO:0000313" key="13">
    <source>
        <dbReference type="Proteomes" id="UP000050277"/>
    </source>
</evidence>
<dbReference type="Pfam" id="PF00587">
    <property type="entry name" value="tRNA-synt_2b"/>
    <property type="match status" value="1"/>
</dbReference>
<dbReference type="EC" id="6.1.1.15" evidence="10"/>
<comment type="subcellular location">
    <subcellularLocation>
        <location evidence="1 10">Cytoplasm</location>
    </subcellularLocation>
</comment>
<dbReference type="HAMAP" id="MF_01569">
    <property type="entry name" value="Pro_tRNA_synth_type1"/>
    <property type="match status" value="1"/>
</dbReference>
<dbReference type="OrthoDB" id="9809052at2"/>
<comment type="subunit">
    <text evidence="2 10">Homodimer.</text>
</comment>
<dbReference type="Gene3D" id="3.30.930.10">
    <property type="entry name" value="Bira Bifunctional Protein, Domain 2"/>
    <property type="match status" value="2"/>
</dbReference>
<dbReference type="InterPro" id="IPR033730">
    <property type="entry name" value="ProRS_core_prok"/>
</dbReference>
<comment type="domain">
    <text evidence="10">Consists of three domains: the N-terminal catalytic domain, the editing domain and the C-terminal anticodon-binding domain.</text>
</comment>
<dbReference type="InterPro" id="IPR007214">
    <property type="entry name" value="YbaK/aa-tRNA-synth-assoc-dom"/>
</dbReference>
<dbReference type="GO" id="GO:0006433">
    <property type="term" value="P:prolyl-tRNA aminoacylation"/>
    <property type="evidence" value="ECO:0007669"/>
    <property type="project" value="UniProtKB-UniRule"/>
</dbReference>
<dbReference type="PANTHER" id="PTHR42753:SF2">
    <property type="entry name" value="PROLINE--TRNA LIGASE"/>
    <property type="match status" value="1"/>
</dbReference>
<evidence type="ECO:0000256" key="1">
    <source>
        <dbReference type="ARBA" id="ARBA00004496"/>
    </source>
</evidence>
<dbReference type="AlphaFoldDB" id="A0A0N8GPM3"/>
<dbReference type="InterPro" id="IPR045864">
    <property type="entry name" value="aa-tRNA-synth_II/BPL/LPL"/>
</dbReference>
<evidence type="ECO:0000256" key="6">
    <source>
        <dbReference type="ARBA" id="ARBA00022840"/>
    </source>
</evidence>
<dbReference type="GO" id="GO:0005524">
    <property type="term" value="F:ATP binding"/>
    <property type="evidence" value="ECO:0007669"/>
    <property type="project" value="UniProtKB-UniRule"/>
</dbReference>
<evidence type="ECO:0000256" key="4">
    <source>
        <dbReference type="ARBA" id="ARBA00022598"/>
    </source>
</evidence>
<protein>
    <recommendedName>
        <fullName evidence="10">Proline--tRNA ligase</fullName>
        <ecNumber evidence="10">6.1.1.15</ecNumber>
    </recommendedName>
    <alternativeName>
        <fullName evidence="10">Prolyl-tRNA synthetase</fullName>
        <shortName evidence="10">ProRS</shortName>
    </alternativeName>
</protein>
<evidence type="ECO:0000256" key="7">
    <source>
        <dbReference type="ARBA" id="ARBA00022917"/>
    </source>
</evidence>
<organism evidence="12 13">
    <name type="scientific">Herpetosiphon geysericola</name>
    <dbReference type="NCBI Taxonomy" id="70996"/>
    <lineage>
        <taxon>Bacteria</taxon>
        <taxon>Bacillati</taxon>
        <taxon>Chloroflexota</taxon>
        <taxon>Chloroflexia</taxon>
        <taxon>Herpetosiphonales</taxon>
        <taxon>Herpetosiphonaceae</taxon>
        <taxon>Herpetosiphon</taxon>
    </lineage>
</organism>
<proteinExistence type="inferred from homology"/>
<dbReference type="InterPro" id="IPR036754">
    <property type="entry name" value="YbaK/aa-tRNA-synt-asso_dom_sf"/>
</dbReference>
<dbReference type="CDD" id="cd00861">
    <property type="entry name" value="ProRS_anticodon_short"/>
    <property type="match status" value="1"/>
</dbReference>
<dbReference type="Proteomes" id="UP000050277">
    <property type="component" value="Unassembled WGS sequence"/>
</dbReference>
<evidence type="ECO:0000256" key="8">
    <source>
        <dbReference type="ARBA" id="ARBA00023146"/>
    </source>
</evidence>
<keyword evidence="8 10" id="KW-0030">Aminoacyl-tRNA synthetase</keyword>
<keyword evidence="4 10" id="KW-0436">Ligase</keyword>
<evidence type="ECO:0000256" key="2">
    <source>
        <dbReference type="ARBA" id="ARBA00011738"/>
    </source>
</evidence>
<dbReference type="GO" id="GO:0005829">
    <property type="term" value="C:cytosol"/>
    <property type="evidence" value="ECO:0007669"/>
    <property type="project" value="TreeGrafter"/>
</dbReference>
<comment type="caution">
    <text evidence="12">The sequence shown here is derived from an EMBL/GenBank/DDBJ whole genome shotgun (WGS) entry which is preliminary data.</text>
</comment>
<keyword evidence="6 10" id="KW-0067">ATP-binding</keyword>
<dbReference type="NCBIfam" id="TIGR00409">
    <property type="entry name" value="proS_fam_II"/>
    <property type="match status" value="1"/>
</dbReference>
<dbReference type="GO" id="GO:0002161">
    <property type="term" value="F:aminoacyl-tRNA deacylase activity"/>
    <property type="evidence" value="ECO:0007669"/>
    <property type="project" value="InterPro"/>
</dbReference>
<dbReference type="NCBIfam" id="NF006625">
    <property type="entry name" value="PRK09194.1"/>
    <property type="match status" value="1"/>
</dbReference>
<dbReference type="Pfam" id="PF04073">
    <property type="entry name" value="tRNA_edit"/>
    <property type="match status" value="1"/>
</dbReference>
<feature type="domain" description="Aminoacyl-transfer RNA synthetases class-II family profile" evidence="11">
    <location>
        <begin position="51"/>
        <end position="460"/>
    </location>
</feature>
<dbReference type="InterPro" id="IPR023717">
    <property type="entry name" value="Pro-tRNA-Synthase_IIa_type1"/>
</dbReference>
<dbReference type="CDD" id="cd00779">
    <property type="entry name" value="ProRS_core_prok"/>
    <property type="match status" value="1"/>
</dbReference>
<comment type="similarity">
    <text evidence="10">Belongs to the class-II aminoacyl-tRNA synthetase family. ProS type 1 subfamily.</text>
</comment>
<evidence type="ECO:0000256" key="5">
    <source>
        <dbReference type="ARBA" id="ARBA00022741"/>
    </source>
</evidence>
<dbReference type="RefSeq" id="WP_054536568.1">
    <property type="nucleotide sequence ID" value="NZ_LGKP01000035.1"/>
</dbReference>
<dbReference type="SUPFAM" id="SSF55826">
    <property type="entry name" value="YbaK/ProRS associated domain"/>
    <property type="match status" value="1"/>
</dbReference>
<dbReference type="InterPro" id="IPR006195">
    <property type="entry name" value="aa-tRNA-synth_II"/>
</dbReference>
<name>A0A0N8GPM3_9CHLR</name>
<dbReference type="GO" id="GO:0004827">
    <property type="term" value="F:proline-tRNA ligase activity"/>
    <property type="evidence" value="ECO:0007669"/>
    <property type="project" value="UniProtKB-UniRule"/>
</dbReference>
<evidence type="ECO:0000256" key="3">
    <source>
        <dbReference type="ARBA" id="ARBA00022490"/>
    </source>
</evidence>
<keyword evidence="13" id="KW-1185">Reference proteome</keyword>
<dbReference type="SUPFAM" id="SSF52954">
    <property type="entry name" value="Class II aaRS ABD-related"/>
    <property type="match status" value="1"/>
</dbReference>
<keyword evidence="3 10" id="KW-0963">Cytoplasm</keyword>
<reference evidence="12 13" key="1">
    <citation type="submission" date="2015-07" db="EMBL/GenBank/DDBJ databases">
        <title>Whole genome sequence of Herpetosiphon geysericola DSM 7119.</title>
        <authorList>
            <person name="Hemp J."/>
            <person name="Ward L.M."/>
            <person name="Pace L.A."/>
            <person name="Fischer W.W."/>
        </authorList>
    </citation>
    <scope>NUCLEOTIDE SEQUENCE [LARGE SCALE GENOMIC DNA]</scope>
    <source>
        <strain evidence="12 13">DSM 7119</strain>
    </source>
</reference>
<accession>A0A0N8GPM3</accession>
<dbReference type="SUPFAM" id="SSF55681">
    <property type="entry name" value="Class II aaRS and biotin synthetases"/>
    <property type="match status" value="1"/>
</dbReference>
<dbReference type="InterPro" id="IPR044140">
    <property type="entry name" value="ProRS_anticodon_short"/>
</dbReference>
<dbReference type="InterPro" id="IPR002314">
    <property type="entry name" value="aa-tRNA-synt_IIb"/>
</dbReference>
<keyword evidence="7 10" id="KW-0648">Protein biosynthesis</keyword>
<evidence type="ECO:0000256" key="9">
    <source>
        <dbReference type="ARBA" id="ARBA00047671"/>
    </source>
</evidence>
<dbReference type="InterPro" id="IPR004154">
    <property type="entry name" value="Anticodon-bd"/>
</dbReference>
<dbReference type="PRINTS" id="PR01046">
    <property type="entry name" value="TRNASYNTHPRO"/>
</dbReference>
<keyword evidence="5 10" id="KW-0547">Nucleotide-binding</keyword>
<dbReference type="PATRIC" id="fig|70996.4.peg.2164"/>
<evidence type="ECO:0000259" key="11">
    <source>
        <dbReference type="PROSITE" id="PS50862"/>
    </source>
</evidence>
<sequence>MRMSKLATSTTKEAPNDAELISHSLLVRAGYVKQQSAGIYSLLPLCVRSTQKISQIIREEMDAIDGQELLMPVVTSADLWRETGRYEGVSEELLRFKDRNNKDMVLNMTHEEVVTDIMRRYIKSYRQMPVMVYQIQTKYRDEARPRGGIIRLREFTMKDAYSFHATIEDLDQYYEQVLNAYKRIYQRCGLPVEIVQSDPGMMGGKIAHEFMAVTPAGEDTLILCPSCGYSANREVAVAANPTSTAALEALSQGEASTKDLAGHFGVAPSRVIQIKLYKTADGVLVVTYAPAGREINHIKLQNAVGAELQNVSEAELATYGLSGFASVAPRSLKASENVRILVDSALTTERNLVGAAGKAGHYDLNLNWERDFIGEVVDLTDVLEGQPCSRCGEPLTIARAIEVGNIFKLGTKYSAAMKCMFANEKGEMQPAIMGCYGIGVQRILASLIEKFNDARGMMLPITVAPYQVHVVGTDYQSNAETKSVADQLYTDLQAQGVTVLLDDRDVNAGNKFGDADLIGNPIQVIIGSRGLKNGQAEVKIRSTGETTMVALAELLSHVLGVRQAMFASLS</sequence>